<dbReference type="FunFam" id="3.30.590.20:FF:000001">
    <property type="entry name" value="Glutamate--cysteine ligase"/>
    <property type="match status" value="1"/>
</dbReference>
<keyword evidence="3 8" id="KW-0436">Ligase</keyword>
<evidence type="ECO:0000256" key="5">
    <source>
        <dbReference type="ARBA" id="ARBA00022741"/>
    </source>
</evidence>
<comment type="caution">
    <text evidence="11">The sequence shown here is derived from an EMBL/GenBank/DDBJ whole genome shotgun (WGS) entry which is preliminary data.</text>
</comment>
<sequence>MTNFAKRLDQVAKDETVFRQFGRGVERESLRYTDDGRLATTPHPKALGSAFTNEYITTDFSESLLEFITPVSRDVDTLINQLSDIHHFTQTKLGDEKLWPLSMPCYVGSEDDIALAQYGSSNSGRMKTLYRQGLKHRYGSLMQIISGVHFNFSFPESFWDALFGEQDEKTRQDAKSEAYFGLIRNYYRFGWLIPYFFGASPAICSSFLQGKETKLPFEKVGGTLYLPKATSLRLSDLGYTNSAQSALKIGFNGLEQYLEGLNQAIHTPSQDFAKIGVKVDGEYRQLNDYVLQIENELYAPIRPKRVARSGEKPSEALSRGGVEYIEVRSLDVNPFSPIGITAEQIRFLDLFLTWCALKDSEPMDNCELECWRENWNKVIVDGRQVGLQLQIGCHGEVLDSQSWVKRVFADLREIAKHMDSAHGGNEYAAVCDKLEAWNENPELSISGQLLAKTKELGGLGKVGCELGKEYRQKNLSHEYKAYSAQVMEDEVTRSVSAQMSIESADTVNFDDFLSDYFAYLSPEQAQVAN</sequence>
<evidence type="ECO:0000256" key="2">
    <source>
        <dbReference type="ARBA" id="ARBA00008772"/>
    </source>
</evidence>
<dbReference type="Proteomes" id="UP000029228">
    <property type="component" value="Unassembled WGS sequence"/>
</dbReference>
<evidence type="ECO:0000256" key="3">
    <source>
        <dbReference type="ARBA" id="ARBA00022598"/>
    </source>
</evidence>
<dbReference type="UniPathway" id="UPA00142">
    <property type="reaction ID" value="UER00209"/>
</dbReference>
<dbReference type="NCBIfam" id="TIGR01434">
    <property type="entry name" value="glu_cys_ligase"/>
    <property type="match status" value="1"/>
</dbReference>
<evidence type="ECO:0000313" key="12">
    <source>
        <dbReference type="Proteomes" id="UP000029228"/>
    </source>
</evidence>
<dbReference type="EC" id="6.3.2.2" evidence="8"/>
<dbReference type="InterPro" id="IPR006334">
    <property type="entry name" value="Glut_cys_ligase"/>
</dbReference>
<protein>
    <recommendedName>
        <fullName evidence="8">Glutamate--cysteine ligase</fullName>
        <ecNumber evidence="8">6.3.2.2</ecNumber>
    </recommendedName>
    <alternativeName>
        <fullName evidence="8">Gamma-ECS</fullName>
        <shortName evidence="8">GCS</shortName>
    </alternativeName>
    <alternativeName>
        <fullName evidence="8">Gamma-glutamylcysteine synthetase</fullName>
    </alternativeName>
</protein>
<evidence type="ECO:0000259" key="10">
    <source>
        <dbReference type="Pfam" id="PF04262"/>
    </source>
</evidence>
<keyword evidence="4 8" id="KW-0317">Glutathione biosynthesis</keyword>
<dbReference type="GO" id="GO:0005524">
    <property type="term" value="F:ATP binding"/>
    <property type="evidence" value="ECO:0007669"/>
    <property type="project" value="UniProtKB-KW"/>
</dbReference>
<dbReference type="SUPFAM" id="SSF55931">
    <property type="entry name" value="Glutamine synthetase/guanido kinase"/>
    <property type="match status" value="1"/>
</dbReference>
<evidence type="ECO:0000256" key="6">
    <source>
        <dbReference type="ARBA" id="ARBA00022840"/>
    </source>
</evidence>
<comment type="similarity">
    <text evidence="2 8">Belongs to the glutamate--cysteine ligase type 1 family. Type 1 subfamily.</text>
</comment>
<evidence type="ECO:0000256" key="7">
    <source>
        <dbReference type="ARBA" id="ARBA00048819"/>
    </source>
</evidence>
<comment type="pathway">
    <text evidence="1 8 9">Sulfur metabolism; glutathione biosynthesis; glutathione from L-cysteine and L-glutamate: step 1/2.</text>
</comment>
<dbReference type="HAMAP" id="MF_00578">
    <property type="entry name" value="Glu_cys_ligase"/>
    <property type="match status" value="1"/>
</dbReference>
<keyword evidence="5 8" id="KW-0547">Nucleotide-binding</keyword>
<organism evidence="11 12">
    <name type="scientific">Vibrio maritimus</name>
    <dbReference type="NCBI Taxonomy" id="990268"/>
    <lineage>
        <taxon>Bacteria</taxon>
        <taxon>Pseudomonadati</taxon>
        <taxon>Pseudomonadota</taxon>
        <taxon>Gammaproteobacteria</taxon>
        <taxon>Vibrionales</taxon>
        <taxon>Vibrionaceae</taxon>
        <taxon>Vibrio</taxon>
    </lineage>
</organism>
<evidence type="ECO:0000313" key="11">
    <source>
        <dbReference type="EMBL" id="GAL19358.1"/>
    </source>
</evidence>
<feature type="domain" description="Glutamate--cysteine ligase" evidence="10">
    <location>
        <begin position="13"/>
        <end position="378"/>
    </location>
</feature>
<dbReference type="GO" id="GO:0004357">
    <property type="term" value="F:glutamate-cysteine ligase activity"/>
    <property type="evidence" value="ECO:0007669"/>
    <property type="project" value="UniProtKB-UniRule"/>
</dbReference>
<dbReference type="Pfam" id="PF04262">
    <property type="entry name" value="Glu_cys_ligase"/>
    <property type="match status" value="1"/>
</dbReference>
<dbReference type="PANTHER" id="PTHR38761:SF1">
    <property type="entry name" value="GLUTAMATE--CYSTEINE LIGASE"/>
    <property type="match status" value="1"/>
</dbReference>
<dbReference type="GO" id="GO:0006750">
    <property type="term" value="P:glutathione biosynthetic process"/>
    <property type="evidence" value="ECO:0007669"/>
    <property type="project" value="UniProtKB-UniRule"/>
</dbReference>
<evidence type="ECO:0000256" key="8">
    <source>
        <dbReference type="HAMAP-Rule" id="MF_00578"/>
    </source>
</evidence>
<name>A0A090RXR5_9VIBR</name>
<keyword evidence="6 8" id="KW-0067">ATP-binding</keyword>
<evidence type="ECO:0000256" key="1">
    <source>
        <dbReference type="ARBA" id="ARBA00005006"/>
    </source>
</evidence>
<dbReference type="EMBL" id="BBMR01000004">
    <property type="protein sequence ID" value="GAL19358.1"/>
    <property type="molecule type" value="Genomic_DNA"/>
</dbReference>
<dbReference type="InterPro" id="IPR007370">
    <property type="entry name" value="Glu_cys_ligase"/>
</dbReference>
<dbReference type="STRING" id="990268.JCM19235_714"/>
<reference evidence="11 12" key="1">
    <citation type="submission" date="2014-09" db="EMBL/GenBank/DDBJ databases">
        <title>Vibrio maritimus JCM 19235. (C45) whole genome shotgun sequence.</title>
        <authorList>
            <person name="Sawabe T."/>
            <person name="Meirelles P."/>
            <person name="Nakanishi M."/>
            <person name="Sayaka M."/>
            <person name="Hattori M."/>
            <person name="Ohkuma M."/>
        </authorList>
    </citation>
    <scope>NUCLEOTIDE SEQUENCE [LARGE SCALE GENOMIC DNA]</scope>
    <source>
        <strain evidence="12">JCM19235</strain>
    </source>
</reference>
<dbReference type="OrthoDB" id="9803907at2"/>
<keyword evidence="12" id="KW-1185">Reference proteome</keyword>
<evidence type="ECO:0000256" key="9">
    <source>
        <dbReference type="RuleBase" id="RU004391"/>
    </source>
</evidence>
<proteinExistence type="inferred from homology"/>
<gene>
    <name evidence="8" type="primary">gshA</name>
    <name evidence="11" type="ORF">JCM19235_714</name>
</gene>
<dbReference type="GO" id="GO:0046872">
    <property type="term" value="F:metal ion binding"/>
    <property type="evidence" value="ECO:0007669"/>
    <property type="project" value="TreeGrafter"/>
</dbReference>
<dbReference type="PANTHER" id="PTHR38761">
    <property type="entry name" value="GLUTAMATE--CYSTEINE LIGASE"/>
    <property type="match status" value="1"/>
</dbReference>
<dbReference type="GO" id="GO:0005829">
    <property type="term" value="C:cytosol"/>
    <property type="evidence" value="ECO:0007669"/>
    <property type="project" value="TreeGrafter"/>
</dbReference>
<evidence type="ECO:0000256" key="4">
    <source>
        <dbReference type="ARBA" id="ARBA00022684"/>
    </source>
</evidence>
<comment type="catalytic activity">
    <reaction evidence="7 8 9">
        <text>L-cysteine + L-glutamate + ATP = gamma-L-glutamyl-L-cysteine + ADP + phosphate + H(+)</text>
        <dbReference type="Rhea" id="RHEA:13285"/>
        <dbReference type="ChEBI" id="CHEBI:15378"/>
        <dbReference type="ChEBI" id="CHEBI:29985"/>
        <dbReference type="ChEBI" id="CHEBI:30616"/>
        <dbReference type="ChEBI" id="CHEBI:35235"/>
        <dbReference type="ChEBI" id="CHEBI:43474"/>
        <dbReference type="ChEBI" id="CHEBI:58173"/>
        <dbReference type="ChEBI" id="CHEBI:456216"/>
        <dbReference type="EC" id="6.3.2.2"/>
    </reaction>
</comment>
<dbReference type="Gene3D" id="3.30.590.20">
    <property type="match status" value="1"/>
</dbReference>
<dbReference type="InterPro" id="IPR014746">
    <property type="entry name" value="Gln_synth/guanido_kin_cat_dom"/>
</dbReference>
<dbReference type="AlphaFoldDB" id="A0A090RXR5"/>
<accession>A0A090RXR5</accession>